<dbReference type="RefSeq" id="WP_012214561.1">
    <property type="nucleotide sequence ID" value="NC_010085.1"/>
</dbReference>
<keyword evidence="1" id="KW-0560">Oxidoreductase</keyword>
<reference evidence="3 4" key="1">
    <citation type="journal article" date="2010" name="Proc. Natl. Acad. Sci. U.S.A.">
        <title>Nitrosopumilus maritimus genome reveals unique mechanisms for nitrification and autotrophy in globally distributed marine crenarchaea.</title>
        <authorList>
            <person name="Walker C.B."/>
            <person name="de la Torre J.R."/>
            <person name="Klotz M.G."/>
            <person name="Urakawa H."/>
            <person name="Pinel N."/>
            <person name="Arp D.J."/>
            <person name="Brochier-Armanet C."/>
            <person name="Chain P.S."/>
            <person name="Chan P.P."/>
            <person name="Gollabgir A."/>
            <person name="Hemp J."/>
            <person name="Hugler M."/>
            <person name="Karr E.A."/>
            <person name="Konneke M."/>
            <person name="Shin M."/>
            <person name="Lawton T.J."/>
            <person name="Lowe T."/>
            <person name="Martens-Habbena W."/>
            <person name="Sayavedra-Soto L.A."/>
            <person name="Lang D."/>
            <person name="Sievert S.M."/>
            <person name="Rosenzweig A.C."/>
            <person name="Manning G."/>
            <person name="Stahl D.A."/>
        </authorList>
    </citation>
    <scope>NUCLEOTIDE SEQUENCE [LARGE SCALE GENOMIC DNA]</scope>
    <source>
        <strain evidence="3 4">SCM1</strain>
    </source>
</reference>
<organism evidence="3 4">
    <name type="scientific">Nitrosopumilus maritimus (strain SCM1)</name>
    <dbReference type="NCBI Taxonomy" id="436308"/>
    <lineage>
        <taxon>Archaea</taxon>
        <taxon>Nitrososphaerota</taxon>
        <taxon>Nitrososphaeria</taxon>
        <taxon>Nitrosopumilales</taxon>
        <taxon>Nitrosopumilaceae</taxon>
        <taxon>Nitrosopumilus</taxon>
    </lineage>
</organism>
<sequence length="133" mass="15316">MNKKDEFLKTQKILRLATIGKNKTPHIVPVWYRYSGKKFHIGTNTRTQKAKNLKKNNRVSFCVDTGVNAPNIYGVMGQGKSNLITEKKKVKTIAKKILLRYFKTIENKSAKELLEDTDCIIEIIPEKVSVWSY</sequence>
<dbReference type="STRING" id="436308.Nmar_0178"/>
<dbReference type="GO" id="GO:0016627">
    <property type="term" value="F:oxidoreductase activity, acting on the CH-CH group of donors"/>
    <property type="evidence" value="ECO:0000318"/>
    <property type="project" value="GO_Central"/>
</dbReference>
<dbReference type="Pfam" id="PF01243">
    <property type="entry name" value="PNPOx_N"/>
    <property type="match status" value="1"/>
</dbReference>
<dbReference type="InterPro" id="IPR011576">
    <property type="entry name" value="Pyridox_Oxase_N"/>
</dbReference>
<dbReference type="GO" id="GO:0070967">
    <property type="term" value="F:coenzyme F420 binding"/>
    <property type="evidence" value="ECO:0000318"/>
    <property type="project" value="GO_Central"/>
</dbReference>
<feature type="domain" description="Pyridoxamine 5'-phosphate oxidase N-terminal" evidence="2">
    <location>
        <begin position="5"/>
        <end position="131"/>
    </location>
</feature>
<dbReference type="EMBL" id="CP000866">
    <property type="protein sequence ID" value="ABX12074.1"/>
    <property type="molecule type" value="Genomic_DNA"/>
</dbReference>
<dbReference type="EnsemblBacteria" id="ABX12074">
    <property type="protein sequence ID" value="ABX12074"/>
    <property type="gene ID" value="Nmar_0178"/>
</dbReference>
<dbReference type="HOGENOM" id="CLU_123922_5_1_2"/>
<dbReference type="PhylomeDB" id="A9A1V3"/>
<gene>
    <name evidence="3" type="ordered locus">Nmar_0178</name>
</gene>
<dbReference type="AlphaFoldDB" id="A9A1V3"/>
<keyword evidence="4" id="KW-1185">Reference proteome</keyword>
<dbReference type="InterPro" id="IPR052019">
    <property type="entry name" value="F420H2_bilvrd_red/Heme_oxyg"/>
</dbReference>
<dbReference type="PANTHER" id="PTHR35176">
    <property type="entry name" value="HEME OXYGENASE HI_0854-RELATED"/>
    <property type="match status" value="1"/>
</dbReference>
<dbReference type="PANTHER" id="PTHR35176:SF6">
    <property type="entry name" value="HEME OXYGENASE HI_0854-RELATED"/>
    <property type="match status" value="1"/>
</dbReference>
<evidence type="ECO:0000256" key="1">
    <source>
        <dbReference type="ARBA" id="ARBA00023002"/>
    </source>
</evidence>
<dbReference type="GeneID" id="5774211"/>
<dbReference type="Proteomes" id="UP000000792">
    <property type="component" value="Chromosome"/>
</dbReference>
<evidence type="ECO:0000313" key="4">
    <source>
        <dbReference type="Proteomes" id="UP000000792"/>
    </source>
</evidence>
<dbReference type="OrthoDB" id="139492at2157"/>
<evidence type="ECO:0000313" key="3">
    <source>
        <dbReference type="EMBL" id="ABX12074.1"/>
    </source>
</evidence>
<dbReference type="KEGG" id="nmr:Nmar_0178"/>
<dbReference type="InParanoid" id="A9A1V3"/>
<dbReference type="InterPro" id="IPR012349">
    <property type="entry name" value="Split_barrel_FMN-bd"/>
</dbReference>
<protein>
    <submittedName>
        <fullName evidence="3">Pyridoxamine 5'-phosphate oxidase-related FMN-binding</fullName>
    </submittedName>
</protein>
<proteinExistence type="predicted"/>
<evidence type="ECO:0000259" key="2">
    <source>
        <dbReference type="Pfam" id="PF01243"/>
    </source>
</evidence>
<dbReference type="SUPFAM" id="SSF50475">
    <property type="entry name" value="FMN-binding split barrel"/>
    <property type="match status" value="1"/>
</dbReference>
<dbReference type="Gene3D" id="2.30.110.10">
    <property type="entry name" value="Electron Transport, Fmn-binding Protein, Chain A"/>
    <property type="match status" value="1"/>
</dbReference>
<accession>A9A1V3</accession>
<dbReference type="eggNOG" id="arCOG00516">
    <property type="taxonomic scope" value="Archaea"/>
</dbReference>
<name>A9A1V3_NITMS</name>